<sequence length="97" mass="11714">MYDIDYTEEALDDLQYFRKHEQNIIVDGIDEQLRYEPLVETRNRKPMRANTIAEWELRIEAYRVLYTVGSQVRIVEIQRIGEKRGNAFFFRGRKTDL</sequence>
<evidence type="ECO:0000313" key="2">
    <source>
        <dbReference type="EMBL" id="EFO80730.1"/>
    </source>
</evidence>
<dbReference type="eggNOG" id="ENOG5032YBU">
    <property type="taxonomic scope" value="Bacteria"/>
</dbReference>
<dbReference type="OrthoDB" id="532796at2"/>
<reference evidence="2 3" key="1">
    <citation type="journal article" date="2011" name="J. Bacteriol.">
        <title>Draft genome sequence of the anoxygenic filamentous phototrophic bacterium Oscillochloris trichoides subsp. DG-6.</title>
        <authorList>
            <person name="Kuznetsov B.B."/>
            <person name="Ivanovsky R.N."/>
            <person name="Keppen O.I."/>
            <person name="Sukhacheva M.V."/>
            <person name="Bumazhkin B.K."/>
            <person name="Patutina E.O."/>
            <person name="Beletsky A.V."/>
            <person name="Mardanov A.V."/>
            <person name="Baslerov R.V."/>
            <person name="Panteleeva A.N."/>
            <person name="Kolganova T.V."/>
            <person name="Ravin N.V."/>
            <person name="Skryabin K.G."/>
        </authorList>
    </citation>
    <scope>NUCLEOTIDE SEQUENCE [LARGE SCALE GENOMIC DNA]</scope>
    <source>
        <strain evidence="2 3">DG-6</strain>
    </source>
</reference>
<dbReference type="InterPro" id="IPR007712">
    <property type="entry name" value="RelE/ParE_toxin"/>
</dbReference>
<dbReference type="Gene3D" id="3.30.2310.20">
    <property type="entry name" value="RelE-like"/>
    <property type="match status" value="1"/>
</dbReference>
<comment type="caution">
    <text evidence="2">The sequence shown here is derived from an EMBL/GenBank/DDBJ whole genome shotgun (WGS) entry which is preliminary data.</text>
</comment>
<gene>
    <name evidence="2" type="ORF">OSCT_1423</name>
</gene>
<dbReference type="Pfam" id="PF05016">
    <property type="entry name" value="ParE_toxin"/>
    <property type="match status" value="1"/>
</dbReference>
<protein>
    <submittedName>
        <fullName evidence="2">Plasmid stabilization system protein, RelE/ParE famil</fullName>
    </submittedName>
</protein>
<dbReference type="AlphaFoldDB" id="E1IDM2"/>
<keyword evidence="3" id="KW-1185">Reference proteome</keyword>
<evidence type="ECO:0000256" key="1">
    <source>
        <dbReference type="ARBA" id="ARBA00022649"/>
    </source>
</evidence>
<dbReference type="EMBL" id="ADVR01000042">
    <property type="protein sequence ID" value="EFO80730.1"/>
    <property type="molecule type" value="Genomic_DNA"/>
</dbReference>
<keyword evidence="1" id="KW-1277">Toxin-antitoxin system</keyword>
<organism evidence="2 3">
    <name type="scientific">Oscillochloris trichoides DG-6</name>
    <dbReference type="NCBI Taxonomy" id="765420"/>
    <lineage>
        <taxon>Bacteria</taxon>
        <taxon>Bacillati</taxon>
        <taxon>Chloroflexota</taxon>
        <taxon>Chloroflexia</taxon>
        <taxon>Chloroflexales</taxon>
        <taxon>Chloroflexineae</taxon>
        <taxon>Oscillochloridaceae</taxon>
        <taxon>Oscillochloris</taxon>
    </lineage>
</organism>
<dbReference type="InterPro" id="IPR035093">
    <property type="entry name" value="RelE/ParE_toxin_dom_sf"/>
</dbReference>
<dbReference type="HOGENOM" id="CLU_2343992_0_0_0"/>
<dbReference type="SUPFAM" id="SSF143011">
    <property type="entry name" value="RelE-like"/>
    <property type="match status" value="1"/>
</dbReference>
<evidence type="ECO:0000313" key="3">
    <source>
        <dbReference type="Proteomes" id="UP000054010"/>
    </source>
</evidence>
<proteinExistence type="predicted"/>
<dbReference type="Proteomes" id="UP000054010">
    <property type="component" value="Unassembled WGS sequence"/>
</dbReference>
<accession>E1IDM2</accession>
<name>E1IDM2_9CHLR</name>